<dbReference type="RefSeq" id="WP_194696786.1">
    <property type="nucleotide sequence ID" value="NZ_JADKPN010000002.1"/>
</dbReference>
<proteinExistence type="predicted"/>
<evidence type="ECO:0000256" key="1">
    <source>
        <dbReference type="SAM" id="SignalP"/>
    </source>
</evidence>
<evidence type="ECO:0008006" key="4">
    <source>
        <dbReference type="Google" id="ProtNLM"/>
    </source>
</evidence>
<name>A0A930V8A0_9ACTN</name>
<keyword evidence="3" id="KW-1185">Reference proteome</keyword>
<keyword evidence="1" id="KW-0732">Signal</keyword>
<dbReference type="Proteomes" id="UP000640489">
    <property type="component" value="Unassembled WGS sequence"/>
</dbReference>
<sequence length="91" mass="9396">MSLSTRRLTLAASAALVVTMLSGASPAAATSSCVAQSTLAEHQVYGAAWGHELPGYLASHRDVLLQFGFSSFGALASYAAIQDPNNCPPEL</sequence>
<dbReference type="PROSITE" id="PS51257">
    <property type="entry name" value="PROKAR_LIPOPROTEIN"/>
    <property type="match status" value="1"/>
</dbReference>
<feature type="chain" id="PRO_5038372195" description="DUF732 domain-containing protein" evidence="1">
    <location>
        <begin position="28"/>
        <end position="91"/>
    </location>
</feature>
<comment type="caution">
    <text evidence="2">The sequence shown here is derived from an EMBL/GenBank/DDBJ whole genome shotgun (WGS) entry which is preliminary data.</text>
</comment>
<dbReference type="EMBL" id="JADKPN010000002">
    <property type="protein sequence ID" value="MBF4762729.1"/>
    <property type="molecule type" value="Genomic_DNA"/>
</dbReference>
<reference evidence="2" key="1">
    <citation type="submission" date="2020-11" db="EMBL/GenBank/DDBJ databases">
        <title>Nocardioides sp. nov., isolated from Soil of Cynanchum wilfordii Hemsley rhizosphere.</title>
        <authorList>
            <person name="Lee J.-S."/>
            <person name="Suh M.K."/>
            <person name="Kim J.-S."/>
        </authorList>
    </citation>
    <scope>NUCLEOTIDE SEQUENCE</scope>
    <source>
        <strain evidence="2">KCTC 19275</strain>
    </source>
</reference>
<accession>A0A930V8A0</accession>
<organism evidence="2 3">
    <name type="scientific">Nocardioides islandensis</name>
    <dbReference type="NCBI Taxonomy" id="433663"/>
    <lineage>
        <taxon>Bacteria</taxon>
        <taxon>Bacillati</taxon>
        <taxon>Actinomycetota</taxon>
        <taxon>Actinomycetes</taxon>
        <taxon>Propionibacteriales</taxon>
        <taxon>Nocardioidaceae</taxon>
        <taxon>Nocardioides</taxon>
    </lineage>
</organism>
<dbReference type="InterPro" id="IPR006311">
    <property type="entry name" value="TAT_signal"/>
</dbReference>
<protein>
    <recommendedName>
        <fullName evidence="4">DUF732 domain-containing protein</fullName>
    </recommendedName>
</protein>
<dbReference type="PROSITE" id="PS51318">
    <property type="entry name" value="TAT"/>
    <property type="match status" value="1"/>
</dbReference>
<gene>
    <name evidence="2" type="ORF">ISU07_06285</name>
</gene>
<feature type="signal peptide" evidence="1">
    <location>
        <begin position="1"/>
        <end position="27"/>
    </location>
</feature>
<evidence type="ECO:0000313" key="3">
    <source>
        <dbReference type="Proteomes" id="UP000640489"/>
    </source>
</evidence>
<dbReference type="AlphaFoldDB" id="A0A930V8A0"/>
<evidence type="ECO:0000313" key="2">
    <source>
        <dbReference type="EMBL" id="MBF4762729.1"/>
    </source>
</evidence>